<dbReference type="InParanoid" id="L0HH99"/>
<keyword evidence="3 4" id="KW-0687">Ribonucleoprotein</keyword>
<name>L0HH99_METFS</name>
<evidence type="ECO:0000256" key="2">
    <source>
        <dbReference type="ARBA" id="ARBA00022980"/>
    </source>
</evidence>
<dbReference type="GO" id="GO:0006412">
    <property type="term" value="P:translation"/>
    <property type="evidence" value="ECO:0007669"/>
    <property type="project" value="UniProtKB-UniRule"/>
</dbReference>
<dbReference type="InterPro" id="IPR047873">
    <property type="entry name" value="Ribosomal_uL16"/>
</dbReference>
<evidence type="ECO:0000313" key="6">
    <source>
        <dbReference type="EMBL" id="AGB03405.1"/>
    </source>
</evidence>
<gene>
    <name evidence="4" type="primary">rpl10e</name>
    <name evidence="6" type="ordered locus">Metfor_2403</name>
</gene>
<dbReference type="InterPro" id="IPR001197">
    <property type="entry name" value="Ribosomal_uL16_euk_arch"/>
</dbReference>
<dbReference type="GeneID" id="14309795"/>
<evidence type="ECO:0000256" key="1">
    <source>
        <dbReference type="ARBA" id="ARBA00008931"/>
    </source>
</evidence>
<dbReference type="OrthoDB" id="30538at2157"/>
<evidence type="ECO:0000256" key="3">
    <source>
        <dbReference type="ARBA" id="ARBA00023274"/>
    </source>
</evidence>
<dbReference type="NCBIfam" id="NF003238">
    <property type="entry name" value="PRK04199.1-3"/>
    <property type="match status" value="1"/>
</dbReference>
<dbReference type="NCBIfam" id="NF003239">
    <property type="entry name" value="PRK04199.1-4"/>
    <property type="match status" value="1"/>
</dbReference>
<dbReference type="EMBL" id="CP003167">
    <property type="protein sequence ID" value="AGB03405.1"/>
    <property type="molecule type" value="Genomic_DNA"/>
</dbReference>
<protein>
    <recommendedName>
        <fullName evidence="4">Large ribosomal subunit protein uL16</fullName>
    </recommendedName>
</protein>
<dbReference type="InterPro" id="IPR018255">
    <property type="entry name" value="Ribosomal_uL16_CS_euk_arc"/>
</dbReference>
<dbReference type="HAMAP" id="MF_00448">
    <property type="entry name" value="Ribosomal_uL16_arch"/>
    <property type="match status" value="1"/>
</dbReference>
<dbReference type="STRING" id="593750.Metfor_2403"/>
<dbReference type="InterPro" id="IPR022981">
    <property type="entry name" value="Ribosomal_uL16_arc"/>
</dbReference>
<reference evidence="7" key="1">
    <citation type="submission" date="2011-12" db="EMBL/GenBank/DDBJ databases">
        <title>Complete sequence of Methanoregula formicicum SMSP.</title>
        <authorList>
            <person name="Lucas S."/>
            <person name="Han J."/>
            <person name="Lapidus A."/>
            <person name="Cheng J.-F."/>
            <person name="Goodwin L."/>
            <person name="Pitluck S."/>
            <person name="Peters L."/>
            <person name="Ovchinnikova G."/>
            <person name="Teshima H."/>
            <person name="Detter J.C."/>
            <person name="Han C."/>
            <person name="Tapia R."/>
            <person name="Land M."/>
            <person name="Hauser L."/>
            <person name="Kyrpides N."/>
            <person name="Ivanova N."/>
            <person name="Pagani I."/>
            <person name="Imachi H."/>
            <person name="Tamaki H."/>
            <person name="Sekiguchi Y."/>
            <person name="Kamagata Y."/>
            <person name="Cadillo-Quiroz H."/>
            <person name="Zinder S."/>
            <person name="Liu W.-T."/>
            <person name="Woyke T."/>
        </authorList>
    </citation>
    <scope>NUCLEOTIDE SEQUENCE [LARGE SCALE GENOMIC DNA]</scope>
    <source>
        <strain evidence="7">DSM 22288 / NBRC 105244 / SMSP</strain>
    </source>
</reference>
<keyword evidence="2 4" id="KW-0689">Ribosomal protein</keyword>
<dbReference type="FunCoup" id="L0HH99">
    <property type="interactions" value="131"/>
</dbReference>
<dbReference type="RefSeq" id="WP_015286367.1">
    <property type="nucleotide sequence ID" value="NC_019943.1"/>
</dbReference>
<dbReference type="HOGENOM" id="CLU_084051_0_2_2"/>
<evidence type="ECO:0000313" key="7">
    <source>
        <dbReference type="Proteomes" id="UP000010824"/>
    </source>
</evidence>
<proteinExistence type="inferred from homology"/>
<dbReference type="GO" id="GO:0005840">
    <property type="term" value="C:ribosome"/>
    <property type="evidence" value="ECO:0007669"/>
    <property type="project" value="UniProtKB-KW"/>
</dbReference>
<dbReference type="Proteomes" id="UP000010824">
    <property type="component" value="Chromosome"/>
</dbReference>
<dbReference type="InterPro" id="IPR016180">
    <property type="entry name" value="Ribosomal_uL16_dom"/>
</dbReference>
<dbReference type="AlphaFoldDB" id="L0HH99"/>
<dbReference type="Pfam" id="PF00252">
    <property type="entry name" value="Ribosomal_L16"/>
    <property type="match status" value="1"/>
</dbReference>
<dbReference type="Gene3D" id="3.90.1170.10">
    <property type="entry name" value="Ribosomal protein L10e/L16"/>
    <property type="match status" value="1"/>
</dbReference>
<dbReference type="PANTHER" id="PTHR11726">
    <property type="entry name" value="60S RIBOSOMAL PROTEIN L10"/>
    <property type="match status" value="1"/>
</dbReference>
<keyword evidence="7" id="KW-1185">Reference proteome</keyword>
<dbReference type="CDD" id="cd01433">
    <property type="entry name" value="Ribosomal_L16_L10e"/>
    <property type="match status" value="1"/>
</dbReference>
<dbReference type="InterPro" id="IPR036920">
    <property type="entry name" value="Ribosomal_uL16_sf"/>
</dbReference>
<dbReference type="GO" id="GO:0003735">
    <property type="term" value="F:structural constituent of ribosome"/>
    <property type="evidence" value="ECO:0007669"/>
    <property type="project" value="InterPro"/>
</dbReference>
<reference evidence="6 7" key="2">
    <citation type="journal article" date="2014" name="Genome Announc.">
        <title>Complete Genome Sequence of Methanoregula formicica SMSPT, a Mesophilic Hydrogenotrophic Methanogen Isolated from a Methanogenic Upflow Anaerobic Sludge Blanket Reactor.</title>
        <authorList>
            <person name="Yamamoto K."/>
            <person name="Tamaki H."/>
            <person name="Cadillo-Quiroz H."/>
            <person name="Imachi H."/>
            <person name="Kyrpides N."/>
            <person name="Woyke T."/>
            <person name="Goodwin L."/>
            <person name="Zinder S.H."/>
            <person name="Kamagata Y."/>
            <person name="Liu W.T."/>
        </authorList>
    </citation>
    <scope>NUCLEOTIDE SEQUENCE [LARGE SCALE GENOMIC DNA]</scope>
    <source>
        <strain evidence="7">DSM 22288 / NBRC 105244 / SMSP</strain>
    </source>
</reference>
<sequence>MVRKPAKMYRDVAKKAYTRREYMGGVPGNKIVQFEMGNLSQEFPTEVDLVVEEACQIRHSSLEAARITINRRLLKDVGRSNFHFKVRVFPHHVLRENKQATGAGADRVSEGMRLAFGKAVGTAARVIPGQAVMTVFSTAQYLEKVKDAMRHGAHKLPSPAHLKVKTIKVSGRVVAAPKLVGEKVVAAPVVTEEAAAEPAKDAKGAAPAKGGKEAAPAKDAKGGAPAKADDKKGAAPAKGGKK</sequence>
<evidence type="ECO:0000256" key="4">
    <source>
        <dbReference type="HAMAP-Rule" id="MF_00448"/>
    </source>
</evidence>
<dbReference type="eggNOG" id="arCOG04113">
    <property type="taxonomic scope" value="Archaea"/>
</dbReference>
<accession>L0HH99</accession>
<evidence type="ECO:0000256" key="5">
    <source>
        <dbReference type="SAM" id="MobiDB-lite"/>
    </source>
</evidence>
<comment type="similarity">
    <text evidence="1 4">Belongs to the universal ribosomal protein uL16 family.</text>
</comment>
<dbReference type="KEGG" id="mfo:Metfor_2403"/>
<dbReference type="GO" id="GO:1990904">
    <property type="term" value="C:ribonucleoprotein complex"/>
    <property type="evidence" value="ECO:0007669"/>
    <property type="project" value="UniProtKB-KW"/>
</dbReference>
<feature type="region of interest" description="Disordered" evidence="5">
    <location>
        <begin position="192"/>
        <end position="242"/>
    </location>
</feature>
<organism evidence="6 7">
    <name type="scientific">Methanoregula formicica (strain DSM 22288 / NBRC 105244 / SMSP)</name>
    <dbReference type="NCBI Taxonomy" id="593750"/>
    <lineage>
        <taxon>Archaea</taxon>
        <taxon>Methanobacteriati</taxon>
        <taxon>Methanobacteriota</taxon>
        <taxon>Stenosarchaea group</taxon>
        <taxon>Methanomicrobia</taxon>
        <taxon>Methanomicrobiales</taxon>
        <taxon>Methanoregulaceae</taxon>
        <taxon>Methanoregula</taxon>
    </lineage>
</organism>
<dbReference type="SUPFAM" id="SSF54686">
    <property type="entry name" value="Ribosomal protein L16p/L10e"/>
    <property type="match status" value="1"/>
</dbReference>
<feature type="compositionally biased region" description="Basic and acidic residues" evidence="5">
    <location>
        <begin position="210"/>
        <end position="233"/>
    </location>
</feature>
<dbReference type="PROSITE" id="PS01257">
    <property type="entry name" value="RIBOSOMAL_L10E"/>
    <property type="match status" value="1"/>
</dbReference>